<evidence type="ECO:0000256" key="4">
    <source>
        <dbReference type="ARBA" id="ARBA00023004"/>
    </source>
</evidence>
<dbReference type="InterPro" id="IPR007197">
    <property type="entry name" value="rSAM"/>
</dbReference>
<dbReference type="PROSITE" id="PS51918">
    <property type="entry name" value="RADICAL_SAM"/>
    <property type="match status" value="1"/>
</dbReference>
<dbReference type="SFLD" id="SFLDG01280">
    <property type="entry name" value="HydE/PylB-like"/>
    <property type="match status" value="1"/>
</dbReference>
<dbReference type="SMART" id="SM00729">
    <property type="entry name" value="Elp3"/>
    <property type="match status" value="1"/>
</dbReference>
<evidence type="ECO:0000256" key="7">
    <source>
        <dbReference type="PIRSR" id="PIRSR004762-1"/>
    </source>
</evidence>
<dbReference type="CDD" id="cd01335">
    <property type="entry name" value="Radical_SAM"/>
    <property type="match status" value="1"/>
</dbReference>
<dbReference type="AlphaFoldDB" id="A0A0D0J166"/>
<dbReference type="GO" id="GO:0016740">
    <property type="term" value="F:transferase activity"/>
    <property type="evidence" value="ECO:0007669"/>
    <property type="project" value="TreeGrafter"/>
</dbReference>
<dbReference type="PANTHER" id="PTHR43726">
    <property type="entry name" value="3-METHYLORNITHINE SYNTHASE"/>
    <property type="match status" value="1"/>
</dbReference>
<comment type="cofactor">
    <cofactor evidence="7">
        <name>[4Fe-4S] cluster</name>
        <dbReference type="ChEBI" id="CHEBI:49883"/>
    </cofactor>
    <text evidence="7">Binds 1 [4Fe-4S] cluster. The cluster is coordinated with 3 cysteines and an exchangeable S-adenosyl-L-methionine.</text>
</comment>
<keyword evidence="3" id="KW-0479">Metal-binding</keyword>
<feature type="domain" description="Radical SAM core" evidence="9">
    <location>
        <begin position="48"/>
        <end position="269"/>
    </location>
</feature>
<organism evidence="10 11">
    <name type="scientific">Prevotella pectinovora</name>
    <dbReference type="NCBI Taxonomy" id="1602169"/>
    <lineage>
        <taxon>Bacteria</taxon>
        <taxon>Pseudomonadati</taxon>
        <taxon>Bacteroidota</taxon>
        <taxon>Bacteroidia</taxon>
        <taxon>Bacteroidales</taxon>
        <taxon>Prevotellaceae</taxon>
        <taxon>Prevotella</taxon>
    </lineage>
</organism>
<dbReference type="InterPro" id="IPR006638">
    <property type="entry name" value="Elp3/MiaA/NifB-like_rSAM"/>
</dbReference>
<gene>
    <name evidence="10" type="ORF">ST44_03545</name>
</gene>
<evidence type="ECO:0000256" key="8">
    <source>
        <dbReference type="PIRSR" id="PIRSR004762-2"/>
    </source>
</evidence>
<dbReference type="Proteomes" id="UP000032046">
    <property type="component" value="Unassembled WGS sequence"/>
</dbReference>
<evidence type="ECO:0000313" key="10">
    <source>
        <dbReference type="EMBL" id="KIP63352.1"/>
    </source>
</evidence>
<evidence type="ECO:0000256" key="2">
    <source>
        <dbReference type="ARBA" id="ARBA00022691"/>
    </source>
</evidence>
<dbReference type="OrthoDB" id="9775764at2"/>
<proteinExistence type="predicted"/>
<keyword evidence="11" id="KW-1185">Reference proteome</keyword>
<dbReference type="SFLD" id="SFLDF00348">
    <property type="entry name" value="FeFe_hydrogenase_maturase_(Hyd"/>
    <property type="match status" value="1"/>
</dbReference>
<dbReference type="PANTHER" id="PTHR43726:SF1">
    <property type="entry name" value="BIOTIN SYNTHASE"/>
    <property type="match status" value="1"/>
</dbReference>
<dbReference type="NCBIfam" id="TIGR03956">
    <property type="entry name" value="rSAM_HydE"/>
    <property type="match status" value="1"/>
</dbReference>
<keyword evidence="1 7" id="KW-0004">4Fe-4S</keyword>
<keyword evidence="5 7" id="KW-0411">Iron-sulfur</keyword>
<keyword evidence="4 7" id="KW-0408">Iron</keyword>
<evidence type="ECO:0000256" key="5">
    <source>
        <dbReference type="ARBA" id="ARBA00023014"/>
    </source>
</evidence>
<feature type="binding site" evidence="7">
    <location>
        <position position="69"/>
    </location>
    <ligand>
        <name>[4Fe-4S] cluster</name>
        <dbReference type="ChEBI" id="CHEBI:49883"/>
        <note>4Fe-4S-S-AdoMet</note>
    </ligand>
</feature>
<evidence type="ECO:0000256" key="3">
    <source>
        <dbReference type="ARBA" id="ARBA00022723"/>
    </source>
</evidence>
<dbReference type="SMART" id="SM00876">
    <property type="entry name" value="BATS"/>
    <property type="match status" value="1"/>
</dbReference>
<comment type="caution">
    <text evidence="10">The sequence shown here is derived from an EMBL/GenBank/DDBJ whole genome shotgun (WGS) entry which is preliminary data.</text>
</comment>
<feature type="binding site" evidence="8">
    <location>
        <position position="161"/>
    </location>
    <ligand>
        <name>S-adenosyl-L-methionine</name>
        <dbReference type="ChEBI" id="CHEBI:59789"/>
    </ligand>
</feature>
<dbReference type="GO" id="GO:0046872">
    <property type="term" value="F:metal ion binding"/>
    <property type="evidence" value="ECO:0007669"/>
    <property type="project" value="UniProtKB-KW"/>
</dbReference>
<dbReference type="SFLD" id="SFLDS00029">
    <property type="entry name" value="Radical_SAM"/>
    <property type="match status" value="1"/>
</dbReference>
<protein>
    <submittedName>
        <fullName evidence="10">Biotin synthase</fullName>
    </submittedName>
</protein>
<evidence type="ECO:0000256" key="1">
    <source>
        <dbReference type="ARBA" id="ARBA00022485"/>
    </source>
</evidence>
<name>A0A0D0J166_9BACT</name>
<dbReference type="SUPFAM" id="SSF102114">
    <property type="entry name" value="Radical SAM enzymes"/>
    <property type="match status" value="1"/>
</dbReference>
<keyword evidence="2 7" id="KW-0949">S-adenosyl-L-methionine</keyword>
<dbReference type="PIRSF" id="PIRSF004762">
    <property type="entry name" value="CHP00423"/>
    <property type="match status" value="1"/>
</dbReference>
<evidence type="ECO:0000259" key="9">
    <source>
        <dbReference type="PROSITE" id="PS51918"/>
    </source>
</evidence>
<feature type="binding site" evidence="7">
    <location>
        <position position="62"/>
    </location>
    <ligand>
        <name>[4Fe-4S] cluster</name>
        <dbReference type="ChEBI" id="CHEBI:49883"/>
        <note>4Fe-4S-S-AdoMet</note>
    </ligand>
</feature>
<evidence type="ECO:0000256" key="6">
    <source>
        <dbReference type="ARBA" id="ARBA00034078"/>
    </source>
</evidence>
<dbReference type="Gene3D" id="3.20.20.70">
    <property type="entry name" value="Aldolase class I"/>
    <property type="match status" value="1"/>
</dbReference>
<dbReference type="SFLD" id="SFLDG01060">
    <property type="entry name" value="BATS_domain_containing"/>
    <property type="match status" value="1"/>
</dbReference>
<accession>A0A0D0J166</accession>
<reference evidence="10 11" key="1">
    <citation type="submission" date="2015-01" db="EMBL/GenBank/DDBJ databases">
        <title>Comparative genomics of non-oral Prevotella species.</title>
        <authorList>
            <person name="Accetto T."/>
            <person name="Nograsek B."/>
            <person name="Avgustin G."/>
        </authorList>
    </citation>
    <scope>NUCLEOTIDE SEQUENCE [LARGE SCALE GENOMIC DNA]</scope>
    <source>
        <strain evidence="10 11">P5-119</strain>
    </source>
</reference>
<dbReference type="InterPro" id="IPR010722">
    <property type="entry name" value="BATS_dom"/>
</dbReference>
<dbReference type="InterPro" id="IPR013785">
    <property type="entry name" value="Aldolase_TIM"/>
</dbReference>
<dbReference type="InterPro" id="IPR024021">
    <property type="entry name" value="FeFe-hyd_HydE_rSAM"/>
</dbReference>
<dbReference type="EMBL" id="JXQK01000043">
    <property type="protein sequence ID" value="KIP63352.1"/>
    <property type="molecule type" value="Genomic_DNA"/>
</dbReference>
<dbReference type="RefSeq" id="WP_042518156.1">
    <property type="nucleotide sequence ID" value="NZ_JALFDM010000094.1"/>
</dbReference>
<dbReference type="InterPro" id="IPR058240">
    <property type="entry name" value="rSAM_sf"/>
</dbReference>
<dbReference type="InterPro" id="IPR034422">
    <property type="entry name" value="HydE/PylB-like"/>
</dbReference>
<dbReference type="GO" id="GO:0051539">
    <property type="term" value="F:4 iron, 4 sulfur cluster binding"/>
    <property type="evidence" value="ECO:0007669"/>
    <property type="project" value="UniProtKB-KW"/>
</dbReference>
<dbReference type="Pfam" id="PF04055">
    <property type="entry name" value="Radical_SAM"/>
    <property type="match status" value="1"/>
</dbReference>
<sequence length="343" mass="38879">MMIWIDKLRRDHALAPDEYRQLLATTDTDAVEYLHRQAREVALRQFGHDIYIRGLIEVGNRCRNNCYYCGIRAANMSVARYELTKEQILTSCREGYKLGFRTFVLQGGEKSGSYAMWEDVVSEIRLAYPDCAITLSLGEMTRSEYEGLFRAGANRYLLRHETYNADHYRRLHPESMSREHRLQCLQWLKETGYQTGTGIMVGSPGQTLDHLVEDICFIRRFQPQMIGIGPFIPQHDTPFRDCRPGSADLTLRLLSIFRLMFPSVLIPATTALSTLLPDGKARGILAGANVVMPNLSPAAYRSSYALYDNKAAMGTEAAEGLALLKQELDKIGYRISTARGDFK</sequence>
<feature type="binding site" evidence="7">
    <location>
        <position position="66"/>
    </location>
    <ligand>
        <name>[4Fe-4S] cluster</name>
        <dbReference type="ChEBI" id="CHEBI:49883"/>
        <note>4Fe-4S-S-AdoMet</note>
    </ligand>
</feature>
<evidence type="ECO:0000313" key="11">
    <source>
        <dbReference type="Proteomes" id="UP000032046"/>
    </source>
</evidence>
<feature type="binding site" evidence="8">
    <location>
        <position position="181"/>
    </location>
    <ligand>
        <name>S-adenosyl-L-methionine</name>
        <dbReference type="ChEBI" id="CHEBI:59789"/>
    </ligand>
</feature>
<feature type="binding site" evidence="8">
    <location>
        <position position="136"/>
    </location>
    <ligand>
        <name>(3R)-3-methyl-D-ornithine</name>
        <dbReference type="ChEBI" id="CHEBI:64642"/>
    </ligand>
</feature>
<comment type="cofactor">
    <cofactor evidence="6">
        <name>[2Fe-2S] cluster</name>
        <dbReference type="ChEBI" id="CHEBI:190135"/>
    </cofactor>
</comment>
<dbReference type="GO" id="GO:0044272">
    <property type="term" value="P:sulfur compound biosynthetic process"/>
    <property type="evidence" value="ECO:0007669"/>
    <property type="project" value="UniProtKB-ARBA"/>
</dbReference>
<dbReference type="GO" id="GO:0042364">
    <property type="term" value="P:water-soluble vitamin biosynthetic process"/>
    <property type="evidence" value="ECO:0007669"/>
    <property type="project" value="UniProtKB-ARBA"/>
</dbReference>
<dbReference type="STRING" id="1602171.ST44_03545"/>